<dbReference type="InterPro" id="IPR044831">
    <property type="entry name" value="Ccp1-like"/>
</dbReference>
<reference evidence="16" key="1">
    <citation type="journal article" date="2019" name="Mol. Biol. Evol.">
        <title>Blast fungal genomes show frequent chromosomal changes, gene gains and losses, and effector gene turnover.</title>
        <authorList>
            <person name="Gomez Luciano L.B."/>
            <person name="Jason Tsai I."/>
            <person name="Chuma I."/>
            <person name="Tosa Y."/>
            <person name="Chen Y.H."/>
            <person name="Li J.Y."/>
            <person name="Li M.Y."/>
            <person name="Jade Lu M.Y."/>
            <person name="Nakayashiki H."/>
            <person name="Li W.H."/>
        </authorList>
    </citation>
    <scope>NUCLEOTIDE SEQUENCE</scope>
    <source>
        <strain evidence="16">NI907</strain>
    </source>
</reference>
<feature type="binding site" evidence="9">
    <location>
        <position position="266"/>
    </location>
    <ligand>
        <name>Ca(2+)</name>
        <dbReference type="ChEBI" id="CHEBI:29108"/>
        <label>1</label>
    </ligand>
</feature>
<dbReference type="InterPro" id="IPR019794">
    <property type="entry name" value="Peroxidases_AS"/>
</dbReference>
<keyword evidence="2 12" id="KW-0575">Peroxidase</keyword>
<keyword evidence="4 9" id="KW-0479">Metal-binding</keyword>
<evidence type="ECO:0000256" key="9">
    <source>
        <dbReference type="PIRSR" id="PIRSR601621-2"/>
    </source>
</evidence>
<dbReference type="GO" id="GO:0004601">
    <property type="term" value="F:peroxidase activity"/>
    <property type="evidence" value="ECO:0007669"/>
    <property type="project" value="UniProtKB-KW"/>
</dbReference>
<dbReference type="AlphaFoldDB" id="A0A6P8B151"/>
<dbReference type="Gene3D" id="1.10.420.10">
    <property type="entry name" value="Peroxidase, domain 2"/>
    <property type="match status" value="1"/>
</dbReference>
<dbReference type="Proteomes" id="UP000515153">
    <property type="component" value="Unplaced"/>
</dbReference>
<keyword evidence="6 9" id="KW-0408">Iron</keyword>
<feature type="binding site" evidence="9">
    <location>
        <position position="251"/>
    </location>
    <ligand>
        <name>Ca(2+)</name>
        <dbReference type="ChEBI" id="CHEBI:29108"/>
        <label>1</label>
    </ligand>
</feature>
<dbReference type="PRINTS" id="PR00458">
    <property type="entry name" value="PEROXIDASE"/>
</dbReference>
<evidence type="ECO:0000256" key="2">
    <source>
        <dbReference type="ARBA" id="ARBA00022559"/>
    </source>
</evidence>
<organism evidence="15 16">
    <name type="scientific">Pyricularia grisea</name>
    <name type="common">Crabgrass-specific blast fungus</name>
    <name type="synonym">Magnaporthe grisea</name>
    <dbReference type="NCBI Taxonomy" id="148305"/>
    <lineage>
        <taxon>Eukaryota</taxon>
        <taxon>Fungi</taxon>
        <taxon>Dikarya</taxon>
        <taxon>Ascomycota</taxon>
        <taxon>Pezizomycotina</taxon>
        <taxon>Sordariomycetes</taxon>
        <taxon>Sordariomycetidae</taxon>
        <taxon>Magnaporthales</taxon>
        <taxon>Pyriculariaceae</taxon>
        <taxon>Pyricularia</taxon>
    </lineage>
</organism>
<evidence type="ECO:0000256" key="3">
    <source>
        <dbReference type="ARBA" id="ARBA00022617"/>
    </source>
</evidence>
<proteinExistence type="inferred from homology"/>
<evidence type="ECO:0000256" key="13">
    <source>
        <dbReference type="SAM" id="Coils"/>
    </source>
</evidence>
<dbReference type="GO" id="GO:0020037">
    <property type="term" value="F:heme binding"/>
    <property type="evidence" value="ECO:0007669"/>
    <property type="project" value="UniProtKB-UniRule"/>
</dbReference>
<dbReference type="PROSITE" id="PS50873">
    <property type="entry name" value="PEROXIDASE_4"/>
    <property type="match status" value="1"/>
</dbReference>
<gene>
    <name evidence="16" type="ORF">PgNI_07068</name>
</gene>
<comment type="cofactor">
    <cofactor evidence="9 12">
        <name>Ca(2+)</name>
        <dbReference type="ChEBI" id="CHEBI:29108"/>
    </cofactor>
    <text evidence="9 12">Binds 2 calcium ions per subunit.</text>
</comment>
<evidence type="ECO:0000313" key="16">
    <source>
        <dbReference type="RefSeq" id="XP_030980946.1"/>
    </source>
</evidence>
<feature type="binding site" evidence="9">
    <location>
        <position position="400"/>
    </location>
    <ligand>
        <name>Ca(2+)</name>
        <dbReference type="ChEBI" id="CHEBI:29108"/>
        <label>2</label>
    </ligand>
</feature>
<name>A0A6P8B151_PYRGI</name>
<keyword evidence="7" id="KW-0325">Glycoprotein</keyword>
<dbReference type="GO" id="GO:0034599">
    <property type="term" value="P:cellular response to oxidative stress"/>
    <property type="evidence" value="ECO:0007669"/>
    <property type="project" value="InterPro"/>
</dbReference>
<evidence type="ECO:0000256" key="11">
    <source>
        <dbReference type="PIRSR" id="PIRSR601621-4"/>
    </source>
</evidence>
<protein>
    <recommendedName>
        <fullName evidence="12">Peroxidase</fullName>
        <ecNumber evidence="12">1.11.1.-</ecNumber>
    </recommendedName>
</protein>
<evidence type="ECO:0000256" key="1">
    <source>
        <dbReference type="ARBA" id="ARBA00006089"/>
    </source>
</evidence>
<sequence length="858" mass="94628">MSIWLTDHPIAIRMAHNSKKDVRTSSIQCWVSRCTEGPFPNSRGMRSSRHRASKGYCVRNCIQSLSSLATSPQSYNKSKVSKNSSHKSNTIMRGSLVTKACVAASAGGSLVLAYPGMGRMNELIAQIKAQGSINTTMRHDRDLITSGPILAPSPLDSTEVIGDLVDIPDAGLTVVGRSVRNILIRAPNEPAEGTDIYPSIDSVPDMGTPACRADVCCIWWYVGYDMYDMFTARDGSCTKAAQAAVRLGFHDAAGWSKGTAPIGGADGSIVLAPEEMARKDNRGLAEIVDQMQEWYDYYNEYGVGMADLIQFGATVAAVSCPQGPRIRSFVGRIDSRVPAPEGLLPPVDASAEFNIELFVNKTIMPNGLAALLGAHTTSNQRFVNREREGDAQDSSPGYWDTQFYRDTLAFPGGDPDVFTFQSDVSLSLDPRTGPRFVDFARMGVEQRAWNAEYAREYVRLSMLGVYNINNLVECTRAMPPAYDQDWWALRRRVKRKVSSRVSEPKQLKEEEVAPVTDSWQGVTLDSIVHVVNGSTAWLAIFNRRLATSEQVLAEVRSFLESIQKFQDRCVDRNAAFKTICARYDALFLAPASTPGSSAAHLASQRAATTDHNLDVERYGAAVDALQAELIALERDLGLLDHRKSRETASAIRDMRAEAAAMRAPNIGDGLWRSRCMGRRDAVTYASGYIKMLNQAVKTCAMVISEQRALCASVNDKQVQAQLRIRADGIAIRYGVRASAEFVERPSCDGLARLQEQGEAASGEWTPERRCVRRSKMALQEQLLRDQVEQKDTLEDYISRAKKLHESTLDLLDDNLYDLKGRMVDIKSAEVIEALELWVDLVVVPDLDSSNNASTPEST</sequence>
<keyword evidence="5 12" id="KW-0560">Oxidoreductase</keyword>
<keyword evidence="3 9" id="KW-0349">Heme</keyword>
<dbReference type="Gene3D" id="1.10.520.10">
    <property type="match status" value="1"/>
</dbReference>
<dbReference type="EC" id="1.11.1.-" evidence="12"/>
<feature type="active site" description="Proton acceptor" evidence="8">
    <location>
        <position position="250"/>
    </location>
</feature>
<keyword evidence="13" id="KW-0175">Coiled coil</keyword>
<dbReference type="GO" id="GO:0042744">
    <property type="term" value="P:hydrogen peroxide catabolic process"/>
    <property type="evidence" value="ECO:0007669"/>
    <property type="project" value="TreeGrafter"/>
</dbReference>
<feature type="binding site" evidence="9">
    <location>
        <position position="393"/>
    </location>
    <ligand>
        <name>Ca(2+)</name>
        <dbReference type="ChEBI" id="CHEBI:29108"/>
        <label>2</label>
    </ligand>
</feature>
<dbReference type="Pfam" id="PF00141">
    <property type="entry name" value="peroxidase"/>
    <property type="match status" value="1"/>
</dbReference>
<dbReference type="InterPro" id="IPR001621">
    <property type="entry name" value="Ligninase"/>
</dbReference>
<keyword evidence="11" id="KW-1015">Disulfide bond</keyword>
<keyword evidence="15" id="KW-1185">Reference proteome</keyword>
<feature type="disulfide bond" evidence="11">
    <location>
        <begin position="237"/>
        <end position="320"/>
    </location>
</feature>
<feature type="binding site" evidence="9">
    <location>
        <position position="268"/>
    </location>
    <ligand>
        <name>Ca(2+)</name>
        <dbReference type="ChEBI" id="CHEBI:29108"/>
        <label>1</label>
    </ligand>
</feature>
<comment type="cofactor">
    <cofactor evidence="9">
        <name>heme b</name>
        <dbReference type="ChEBI" id="CHEBI:60344"/>
    </cofactor>
    <text evidence="9">Binds 1 heme b (iron(II)-protoporphyrin IX) group per subunit.</text>
</comment>
<feature type="domain" description="Plant heme peroxidase family profile" evidence="14">
    <location>
        <begin position="241"/>
        <end position="498"/>
    </location>
</feature>
<reference evidence="16" key="2">
    <citation type="submission" date="2019-10" db="EMBL/GenBank/DDBJ databases">
        <authorList>
            <consortium name="NCBI Genome Project"/>
        </authorList>
    </citation>
    <scope>NUCLEOTIDE SEQUENCE</scope>
    <source>
        <strain evidence="16">NI907</strain>
    </source>
</reference>
<evidence type="ECO:0000256" key="6">
    <source>
        <dbReference type="ARBA" id="ARBA00023004"/>
    </source>
</evidence>
<dbReference type="PANTHER" id="PTHR31356">
    <property type="entry name" value="THYLAKOID LUMENAL 29 KDA PROTEIN, CHLOROPLASTIC-RELATED"/>
    <property type="match status" value="1"/>
</dbReference>
<evidence type="ECO:0000256" key="8">
    <source>
        <dbReference type="PIRSR" id="PIRSR601621-1"/>
    </source>
</evidence>
<feature type="binding site" evidence="9">
    <location>
        <position position="376"/>
    </location>
    <ligand>
        <name>Ca(2+)</name>
        <dbReference type="ChEBI" id="CHEBI:29108"/>
        <label>2</label>
    </ligand>
</feature>
<evidence type="ECO:0000256" key="12">
    <source>
        <dbReference type="RuleBase" id="RU363051"/>
    </source>
</evidence>
<dbReference type="GO" id="GO:0046872">
    <property type="term" value="F:metal ion binding"/>
    <property type="evidence" value="ECO:0007669"/>
    <property type="project" value="UniProtKB-UniRule"/>
</dbReference>
<feature type="binding site" evidence="9">
    <location>
        <position position="264"/>
    </location>
    <ligand>
        <name>Ca(2+)</name>
        <dbReference type="ChEBI" id="CHEBI:29108"/>
        <label>1</label>
    </ligand>
</feature>
<evidence type="ECO:0000313" key="15">
    <source>
        <dbReference type="Proteomes" id="UP000515153"/>
    </source>
</evidence>
<dbReference type="InterPro" id="IPR002016">
    <property type="entry name" value="Haem_peroxidase"/>
</dbReference>
<feature type="site" description="Transition state stabilizer" evidence="10">
    <location>
        <position position="246"/>
    </location>
</feature>
<evidence type="ECO:0000259" key="14">
    <source>
        <dbReference type="PROSITE" id="PS50873"/>
    </source>
</evidence>
<feature type="binding site" description="axial binding residue" evidence="9">
    <location>
        <position position="375"/>
    </location>
    <ligand>
        <name>heme b</name>
        <dbReference type="ChEBI" id="CHEBI:60344"/>
    </ligand>
    <ligandPart>
        <name>Fe</name>
        <dbReference type="ChEBI" id="CHEBI:18248"/>
    </ligandPart>
</feature>
<dbReference type="GeneID" id="41961994"/>
<evidence type="ECO:0000256" key="7">
    <source>
        <dbReference type="ARBA" id="ARBA00023180"/>
    </source>
</evidence>
<comment type="similarity">
    <text evidence="1 12">Belongs to the peroxidase family. Ligninase subfamily.</text>
</comment>
<dbReference type="GO" id="GO:0000302">
    <property type="term" value="P:response to reactive oxygen species"/>
    <property type="evidence" value="ECO:0007669"/>
    <property type="project" value="TreeGrafter"/>
</dbReference>
<feature type="disulfide bond" evidence="11">
    <location>
        <begin position="216"/>
        <end position="474"/>
    </location>
</feature>
<accession>A0A6P8B151</accession>
<feature type="coiled-coil region" evidence="13">
    <location>
        <begin position="615"/>
        <end position="642"/>
    </location>
</feature>
<evidence type="ECO:0000256" key="4">
    <source>
        <dbReference type="ARBA" id="ARBA00022723"/>
    </source>
</evidence>
<dbReference type="RefSeq" id="XP_030980946.1">
    <property type="nucleotide sequence ID" value="XM_031127085.1"/>
</dbReference>
<keyword evidence="9 12" id="KW-0106">Calcium</keyword>
<dbReference type="PANTHER" id="PTHR31356:SF66">
    <property type="entry name" value="CATALASE-PEROXIDASE"/>
    <property type="match status" value="1"/>
</dbReference>
<reference evidence="16" key="3">
    <citation type="submission" date="2025-08" db="UniProtKB">
        <authorList>
            <consortium name="RefSeq"/>
        </authorList>
    </citation>
    <scope>IDENTIFICATION</scope>
    <source>
        <strain evidence="16">NI907</strain>
    </source>
</reference>
<dbReference type="PRINTS" id="PR00462">
    <property type="entry name" value="LIGNINASE"/>
</dbReference>
<dbReference type="KEGG" id="pgri:PgNI_07068"/>
<evidence type="ECO:0000256" key="5">
    <source>
        <dbReference type="ARBA" id="ARBA00023002"/>
    </source>
</evidence>
<dbReference type="InterPro" id="IPR010255">
    <property type="entry name" value="Haem_peroxidase_sf"/>
</dbReference>
<dbReference type="PROSITE" id="PS00436">
    <property type="entry name" value="PEROXIDASE_2"/>
    <property type="match status" value="1"/>
</dbReference>
<evidence type="ECO:0000256" key="10">
    <source>
        <dbReference type="PIRSR" id="PIRSR601621-3"/>
    </source>
</evidence>
<dbReference type="SUPFAM" id="SSF48113">
    <property type="entry name" value="Heme-dependent peroxidases"/>
    <property type="match status" value="1"/>
</dbReference>